<protein>
    <recommendedName>
        <fullName evidence="4">Carboxypeptidase regulatory-like domain-containing protein</fullName>
    </recommendedName>
</protein>
<dbReference type="OrthoDB" id="291697at2"/>
<proteinExistence type="predicted"/>
<dbReference type="Proteomes" id="UP000239388">
    <property type="component" value="Unassembled WGS sequence"/>
</dbReference>
<evidence type="ECO:0000313" key="3">
    <source>
        <dbReference type="Proteomes" id="UP000239388"/>
    </source>
</evidence>
<dbReference type="PROSITE" id="PS51257">
    <property type="entry name" value="PROKAR_LIPOPROTEIN"/>
    <property type="match status" value="1"/>
</dbReference>
<feature type="chain" id="PRO_5015504372" description="Carboxypeptidase regulatory-like domain-containing protein" evidence="1">
    <location>
        <begin position="24"/>
        <end position="127"/>
    </location>
</feature>
<reference evidence="2 3" key="1">
    <citation type="submission" date="2018-02" db="EMBL/GenBank/DDBJ databases">
        <title>Comparative genomes isolates from brazilian mangrove.</title>
        <authorList>
            <person name="Araujo J.E."/>
            <person name="Taketani R.G."/>
            <person name="Silva M.C.P."/>
            <person name="Loureco M.V."/>
            <person name="Andreote F.D."/>
        </authorList>
    </citation>
    <scope>NUCLEOTIDE SEQUENCE [LARGE SCALE GENOMIC DNA]</scope>
    <source>
        <strain evidence="2 3">NAP PRIS-MGV</strain>
    </source>
</reference>
<name>A0A2S8GB47_9BACT</name>
<sequence>MKSKSDCHLAFFAMLVAAMSAIGCSSSPEMFEVSGNVTLDGKPITSGAVILAPADGSPDISRGDLVDGQYKLECLPGEKIVQIAGYTADQKVVPVQYVTFDSGLSASIQEDTPQLNFELTTKKRRGR</sequence>
<accession>A0A2S8GB47</accession>
<keyword evidence="1" id="KW-0732">Signal</keyword>
<feature type="signal peptide" evidence="1">
    <location>
        <begin position="1"/>
        <end position="23"/>
    </location>
</feature>
<comment type="caution">
    <text evidence="2">The sequence shown here is derived from an EMBL/GenBank/DDBJ whole genome shotgun (WGS) entry which is preliminary data.</text>
</comment>
<evidence type="ECO:0008006" key="4">
    <source>
        <dbReference type="Google" id="ProtNLM"/>
    </source>
</evidence>
<dbReference type="EMBL" id="PUIB01000005">
    <property type="protein sequence ID" value="PQO41657.1"/>
    <property type="molecule type" value="Genomic_DNA"/>
</dbReference>
<dbReference type="AlphaFoldDB" id="A0A2S8GB47"/>
<dbReference type="RefSeq" id="WP_105351388.1">
    <property type="nucleotide sequence ID" value="NZ_PUIB01000005.1"/>
</dbReference>
<evidence type="ECO:0000313" key="2">
    <source>
        <dbReference type="EMBL" id="PQO41657.1"/>
    </source>
</evidence>
<gene>
    <name evidence="2" type="ORF">C5Y98_02735</name>
</gene>
<organism evidence="2 3">
    <name type="scientific">Blastopirellula marina</name>
    <dbReference type="NCBI Taxonomy" id="124"/>
    <lineage>
        <taxon>Bacteria</taxon>
        <taxon>Pseudomonadati</taxon>
        <taxon>Planctomycetota</taxon>
        <taxon>Planctomycetia</taxon>
        <taxon>Pirellulales</taxon>
        <taxon>Pirellulaceae</taxon>
        <taxon>Blastopirellula</taxon>
    </lineage>
</organism>
<evidence type="ECO:0000256" key="1">
    <source>
        <dbReference type="SAM" id="SignalP"/>
    </source>
</evidence>